<protein>
    <submittedName>
        <fullName evidence="3">Maleylpyruvate isomerase N-terminal domain-containing protein</fullName>
    </submittedName>
</protein>
<proteinExistence type="predicted"/>
<accession>A0ABV9FYP9</accession>
<comment type="caution">
    <text evidence="3">The sequence shown here is derived from an EMBL/GenBank/DDBJ whole genome shotgun (WGS) entry which is preliminary data.</text>
</comment>
<dbReference type="InterPro" id="IPR034660">
    <property type="entry name" value="DinB/YfiT-like"/>
</dbReference>
<dbReference type="PANTHER" id="PTHR40758:SF1">
    <property type="entry name" value="CONSERVED PROTEIN"/>
    <property type="match status" value="1"/>
</dbReference>
<gene>
    <name evidence="3" type="ORF">ACFO6S_18530</name>
</gene>
<dbReference type="InterPro" id="IPR024344">
    <property type="entry name" value="MDMPI_metal-binding"/>
</dbReference>
<evidence type="ECO:0000259" key="2">
    <source>
        <dbReference type="Pfam" id="PF11716"/>
    </source>
</evidence>
<dbReference type="PANTHER" id="PTHR40758">
    <property type="entry name" value="CONSERVED PROTEIN"/>
    <property type="match status" value="1"/>
</dbReference>
<keyword evidence="3" id="KW-0413">Isomerase</keyword>
<dbReference type="SUPFAM" id="SSF109854">
    <property type="entry name" value="DinB/YfiT-like putative metalloenzymes"/>
    <property type="match status" value="1"/>
</dbReference>
<dbReference type="EMBL" id="JBHSFO010000012">
    <property type="protein sequence ID" value="MFC4605701.1"/>
    <property type="molecule type" value="Genomic_DNA"/>
</dbReference>
<reference evidence="4" key="1">
    <citation type="journal article" date="2019" name="Int. J. Syst. Evol. Microbiol.">
        <title>The Global Catalogue of Microorganisms (GCM) 10K type strain sequencing project: providing services to taxonomists for standard genome sequencing and annotation.</title>
        <authorList>
            <consortium name="The Broad Institute Genomics Platform"/>
            <consortium name="The Broad Institute Genome Sequencing Center for Infectious Disease"/>
            <person name="Wu L."/>
            <person name="Ma J."/>
        </authorList>
    </citation>
    <scope>NUCLEOTIDE SEQUENCE [LARGE SCALE GENOMIC DNA]</scope>
    <source>
        <strain evidence="4">CCUG 54520</strain>
    </source>
</reference>
<dbReference type="GO" id="GO:0016853">
    <property type="term" value="F:isomerase activity"/>
    <property type="evidence" value="ECO:0007669"/>
    <property type="project" value="UniProtKB-KW"/>
</dbReference>
<dbReference type="Pfam" id="PF07398">
    <property type="entry name" value="MDMPI_C"/>
    <property type="match status" value="1"/>
</dbReference>
<dbReference type="InterPro" id="IPR010872">
    <property type="entry name" value="MDMPI_C-term_domain"/>
</dbReference>
<dbReference type="Proteomes" id="UP001595914">
    <property type="component" value="Unassembled WGS sequence"/>
</dbReference>
<organism evidence="3 4">
    <name type="scientific">Rhodococcus kronopolitis</name>
    <dbReference type="NCBI Taxonomy" id="1460226"/>
    <lineage>
        <taxon>Bacteria</taxon>
        <taxon>Bacillati</taxon>
        <taxon>Actinomycetota</taxon>
        <taxon>Actinomycetes</taxon>
        <taxon>Mycobacteriales</taxon>
        <taxon>Nocardiaceae</taxon>
        <taxon>Rhodococcus</taxon>
    </lineage>
</organism>
<evidence type="ECO:0000313" key="4">
    <source>
        <dbReference type="Proteomes" id="UP001595914"/>
    </source>
</evidence>
<sequence length="251" mass="26984">MTPGEHLELLRIEGHRLAAMPVEALDLPVPTVPGWTLERVVRHTGRVHRWVRAVLAAGPVATLDEPVTVQSLPHGPACLPAYREALEALLADLAGYGADREAPTLVGSGTVRFWMRRQAHEVAVHRVDAADAVHAAGGPAPDPFAPTAAADGVDEWARVMLARVLPAGSVPESLRGRTVHLRGTDTDNAEWLLRFGADGVRVETGQSRADVVVHGRAQELMLTAWRRRPLAALEVSGDVEVARAMLDAARI</sequence>
<evidence type="ECO:0000259" key="1">
    <source>
        <dbReference type="Pfam" id="PF07398"/>
    </source>
</evidence>
<evidence type="ECO:0000313" key="3">
    <source>
        <dbReference type="EMBL" id="MFC4605701.1"/>
    </source>
</evidence>
<feature type="domain" description="MDMPI C-terminal" evidence="1">
    <location>
        <begin position="149"/>
        <end position="242"/>
    </location>
</feature>
<name>A0ABV9FYP9_9NOCA</name>
<dbReference type="Pfam" id="PF11716">
    <property type="entry name" value="MDMPI_N"/>
    <property type="match status" value="1"/>
</dbReference>
<feature type="domain" description="Mycothiol-dependent maleylpyruvate isomerase metal-binding" evidence="2">
    <location>
        <begin position="17"/>
        <end position="130"/>
    </location>
</feature>
<keyword evidence="4" id="KW-1185">Reference proteome</keyword>
<dbReference type="RefSeq" id="WP_378419427.1">
    <property type="nucleotide sequence ID" value="NZ_JBHSFO010000012.1"/>
</dbReference>